<gene>
    <name evidence="1" type="ORF">MERGE_000138</name>
</gene>
<dbReference type="Proteomes" id="UP000663699">
    <property type="component" value="Chromosome 8"/>
</dbReference>
<dbReference type="OrthoDB" id="5390170at2759"/>
<proteinExistence type="predicted"/>
<accession>A0A899G330</accession>
<dbReference type="EMBL" id="CP054539">
    <property type="protein sequence ID" value="QSL65859.1"/>
    <property type="molecule type" value="Genomic_DNA"/>
</dbReference>
<evidence type="ECO:0000313" key="1">
    <source>
        <dbReference type="EMBL" id="QSL65859.1"/>
    </source>
</evidence>
<sequence length="165" mass="19497">MTEETVSPFKLNTKPTYSFTKTLMPSSSNIITKREDSLLLDWSPLKKKNTPFLEKGLAKTVLNWIIEYQLQNTLHDYSNTKAKEYTFVITEAKKDTNMNNIYFYGYEESTKIIEILFLLTEKYLEQNKIDKGTPLLLYEPITRFQNIFPQNIIICVHWNHCKKLK</sequence>
<keyword evidence="2" id="KW-1185">Reference proteome</keyword>
<evidence type="ECO:0000313" key="2">
    <source>
        <dbReference type="Proteomes" id="UP000663699"/>
    </source>
</evidence>
<protein>
    <submittedName>
        <fullName evidence="1">Uncharacterized protein</fullName>
    </submittedName>
</protein>
<organism evidence="1 2">
    <name type="scientific">Pneumocystis wakefieldiae</name>
    <dbReference type="NCBI Taxonomy" id="38082"/>
    <lineage>
        <taxon>Eukaryota</taxon>
        <taxon>Fungi</taxon>
        <taxon>Dikarya</taxon>
        <taxon>Ascomycota</taxon>
        <taxon>Taphrinomycotina</taxon>
        <taxon>Pneumocystomycetes</taxon>
        <taxon>Pneumocystaceae</taxon>
        <taxon>Pneumocystis</taxon>
    </lineage>
</organism>
<dbReference type="AlphaFoldDB" id="A0A899G330"/>
<name>A0A899G330_9ASCO</name>
<reference evidence="1" key="1">
    <citation type="submission" date="2020-06" db="EMBL/GenBank/DDBJ databases">
        <title>Genomes of multiple members of Pneumocystis genus reveal paths to human pathogen Pneumocystis jirovecii.</title>
        <authorList>
            <person name="Cisse O.H."/>
            <person name="Ma L."/>
            <person name="Dekker J."/>
            <person name="Khil P."/>
            <person name="Jo J."/>
            <person name="Brenchley J."/>
            <person name="Blair R."/>
            <person name="Pahar B."/>
            <person name="Chabe M."/>
            <person name="Van Rompay K.A."/>
            <person name="Keesler R."/>
            <person name="Sukura A."/>
            <person name="Hirsch V."/>
            <person name="Kutty G."/>
            <person name="Liu Y."/>
            <person name="Peng L."/>
            <person name="Chen J."/>
            <person name="Song J."/>
            <person name="Weissenbacher-Lang C."/>
            <person name="Xu J."/>
            <person name="Upham N.S."/>
            <person name="Stajich J.E."/>
            <person name="Cuomo C.A."/>
            <person name="Cushion M.T."/>
            <person name="Kovacs J.A."/>
        </authorList>
    </citation>
    <scope>NUCLEOTIDE SEQUENCE</scope>
    <source>
        <strain evidence="1">2A</strain>
    </source>
</reference>